<evidence type="ECO:0000256" key="1">
    <source>
        <dbReference type="SAM" id="SignalP"/>
    </source>
</evidence>
<organism evidence="2 3">
    <name type="scientific">Prescottella agglutinans</name>
    <dbReference type="NCBI Taxonomy" id="1644129"/>
    <lineage>
        <taxon>Bacteria</taxon>
        <taxon>Bacillati</taxon>
        <taxon>Actinomycetota</taxon>
        <taxon>Actinomycetes</taxon>
        <taxon>Mycobacteriales</taxon>
        <taxon>Nocardiaceae</taxon>
        <taxon>Prescottella</taxon>
    </lineage>
</organism>
<feature type="chain" id="PRO_5039377941" evidence="1">
    <location>
        <begin position="29"/>
        <end position="168"/>
    </location>
</feature>
<dbReference type="Proteomes" id="UP000286208">
    <property type="component" value="Unassembled WGS sequence"/>
</dbReference>
<sequence>MGVSRKLAGAGVVAGLSALALVAGPALSSAQVTGSATVAVSGSKITTTVTGVKTTLPFNYCEGYVYRGDATVFDRTTKVGEYAITGPDMAKDQVLAGASGSGTSEALAIGEYWVFTKCKENGDTAYQVVGQPVRVAVTEDDPAVAPGLGSVEDFFRDVLNGVLSQFGS</sequence>
<dbReference type="EMBL" id="RKLP01000003">
    <property type="protein sequence ID" value="RVW10281.1"/>
    <property type="molecule type" value="Genomic_DNA"/>
</dbReference>
<comment type="caution">
    <text evidence="2">The sequence shown here is derived from an EMBL/GenBank/DDBJ whole genome shotgun (WGS) entry which is preliminary data.</text>
</comment>
<dbReference type="RefSeq" id="WP_127915676.1">
    <property type="nucleotide sequence ID" value="NZ_RKLP01000003.1"/>
</dbReference>
<reference evidence="2 3" key="1">
    <citation type="submission" date="2018-11" db="EMBL/GenBank/DDBJ databases">
        <title>Rhodococcus spongicola sp. nov. and Rhodococcus xishaensis sp. nov. from marine sponges.</title>
        <authorList>
            <person name="Li L."/>
            <person name="Lin H.W."/>
        </authorList>
    </citation>
    <scope>NUCLEOTIDE SEQUENCE [LARGE SCALE GENOMIC DNA]</scope>
    <source>
        <strain evidence="2 3">CCTCC AB2014297</strain>
    </source>
</reference>
<evidence type="ECO:0000313" key="3">
    <source>
        <dbReference type="Proteomes" id="UP000286208"/>
    </source>
</evidence>
<feature type="signal peptide" evidence="1">
    <location>
        <begin position="1"/>
        <end position="28"/>
    </location>
</feature>
<name>A0A438BHQ1_9NOCA</name>
<accession>A0A438BHQ1</accession>
<dbReference type="AlphaFoldDB" id="A0A438BHQ1"/>
<keyword evidence="3" id="KW-1185">Reference proteome</keyword>
<protein>
    <submittedName>
        <fullName evidence="2">Uncharacterized protein</fullName>
    </submittedName>
</protein>
<proteinExistence type="predicted"/>
<dbReference type="OrthoDB" id="4466402at2"/>
<keyword evidence="1" id="KW-0732">Signal</keyword>
<evidence type="ECO:0000313" key="2">
    <source>
        <dbReference type="EMBL" id="RVW10281.1"/>
    </source>
</evidence>
<gene>
    <name evidence="2" type="ORF">EGT67_08815</name>
</gene>